<dbReference type="InterPro" id="IPR010152">
    <property type="entry name" value="CRISPR-assoc_prot_Cas2_sub"/>
</dbReference>
<accession>A0A2U2NBX8</accession>
<proteinExistence type="predicted"/>
<name>A0A2U2NBX8_9BIFI</name>
<dbReference type="Gene3D" id="3.30.70.240">
    <property type="match status" value="1"/>
</dbReference>
<dbReference type="CDD" id="cd09755">
    <property type="entry name" value="Cas2_I-E"/>
    <property type="match status" value="1"/>
</dbReference>
<dbReference type="EMBL" id="QFFM01000003">
    <property type="protein sequence ID" value="PWG66651.1"/>
    <property type="molecule type" value="Genomic_DNA"/>
</dbReference>
<dbReference type="Proteomes" id="UP000245876">
    <property type="component" value="Unassembled WGS sequence"/>
</dbReference>
<protein>
    <submittedName>
        <fullName evidence="1">Type I-E CRISPR-associated endoribonuclease Cas2</fullName>
    </submittedName>
</protein>
<dbReference type="AlphaFoldDB" id="A0A2U2NBX8"/>
<sequence>MGRSLRRSTVGMEPGAAMLCVVRLTSAPPSLKGLVGLRLIELDAGLYVGNISARVRDQLWHQIDKKIGEGRACMVVPAHTEQGFIVRHINTKYEPVIHEGVLLMKKTHKRRQTQSDPELGA</sequence>
<dbReference type="RefSeq" id="WP_109056220.1">
    <property type="nucleotide sequence ID" value="NZ_QFFM01000003.1"/>
</dbReference>
<gene>
    <name evidence="1" type="primary">cas2e</name>
    <name evidence="1" type="ORF">DF196_01750</name>
</gene>
<dbReference type="NCBIfam" id="TIGR01873">
    <property type="entry name" value="cas_CT1978"/>
    <property type="match status" value="1"/>
</dbReference>
<comment type="caution">
    <text evidence="1">The sequence shown here is derived from an EMBL/GenBank/DDBJ whole genome shotgun (WGS) entry which is preliminary data.</text>
</comment>
<evidence type="ECO:0000313" key="1">
    <source>
        <dbReference type="EMBL" id="PWG66651.1"/>
    </source>
</evidence>
<reference evidence="1 2" key="1">
    <citation type="journal article" date="2018" name="Int. J. Syst. Evol. Microbiol.">
        <title>Bifidobacterium callitrichidarum sp. nov. from the faeces of the emperor tamarin (Saguinus imperator).</title>
        <authorList>
            <person name="Modesto M."/>
            <person name="Michelini S."/>
            <person name="Sansosti M.C."/>
            <person name="De Filippo C."/>
            <person name="Cavalieri D."/>
            <person name="Qvirist L."/>
            <person name="Andlid T."/>
            <person name="Spiezio C."/>
            <person name="Sandri C."/>
            <person name="Pascarelli S."/>
            <person name="Sgorbati B."/>
            <person name="Mattarelli P."/>
        </authorList>
    </citation>
    <scope>NUCLEOTIDE SEQUENCE [LARGE SCALE GENOMIC DNA]</scope>
    <source>
        <strain evidence="1 2">TRI 5</strain>
    </source>
</reference>
<keyword evidence="2" id="KW-1185">Reference proteome</keyword>
<evidence type="ECO:0000313" key="2">
    <source>
        <dbReference type="Proteomes" id="UP000245876"/>
    </source>
</evidence>
<organism evidence="1 2">
    <name type="scientific">Bifidobacterium callitrichidarum</name>
    <dbReference type="NCBI Taxonomy" id="2052941"/>
    <lineage>
        <taxon>Bacteria</taxon>
        <taxon>Bacillati</taxon>
        <taxon>Actinomycetota</taxon>
        <taxon>Actinomycetes</taxon>
        <taxon>Bifidobacteriales</taxon>
        <taxon>Bifidobacteriaceae</taxon>
        <taxon>Bifidobacterium</taxon>
    </lineage>
</organism>
<dbReference type="Pfam" id="PF09707">
    <property type="entry name" value="Cas_Cas2CT1978"/>
    <property type="match status" value="1"/>
</dbReference>